<keyword evidence="1" id="KW-0472">Membrane</keyword>
<organism evidence="2 3">
    <name type="scientific">[Muricauda] lutisoli</name>
    <dbReference type="NCBI Taxonomy" id="2816035"/>
    <lineage>
        <taxon>Bacteria</taxon>
        <taxon>Pseudomonadati</taxon>
        <taxon>Bacteroidota</taxon>
        <taxon>Flavobacteriia</taxon>
        <taxon>Flavobacteriales</taxon>
        <taxon>Flavobacteriaceae</taxon>
        <taxon>Allomuricauda</taxon>
    </lineage>
</organism>
<accession>A0ABS3EY15</accession>
<evidence type="ECO:0008006" key="4">
    <source>
        <dbReference type="Google" id="ProtNLM"/>
    </source>
</evidence>
<keyword evidence="3" id="KW-1185">Reference proteome</keyword>
<comment type="caution">
    <text evidence="2">The sequence shown here is derived from an EMBL/GenBank/DDBJ whole genome shotgun (WGS) entry which is preliminary data.</text>
</comment>
<reference evidence="2 3" key="1">
    <citation type="submission" date="2021-03" db="EMBL/GenBank/DDBJ databases">
        <title>Muricauda sp. CAU 1631 isolated from Incheon.</title>
        <authorList>
            <person name="Kim W."/>
        </authorList>
    </citation>
    <scope>NUCLEOTIDE SEQUENCE [LARGE SCALE GENOMIC DNA]</scope>
    <source>
        <strain evidence="2 3">CAU 1631</strain>
    </source>
</reference>
<keyword evidence="1" id="KW-1133">Transmembrane helix</keyword>
<dbReference type="RefSeq" id="WP_207071526.1">
    <property type="nucleotide sequence ID" value="NZ_JAFLND010000003.1"/>
</dbReference>
<feature type="transmembrane region" description="Helical" evidence="1">
    <location>
        <begin position="9"/>
        <end position="28"/>
    </location>
</feature>
<proteinExistence type="predicted"/>
<dbReference type="EMBL" id="JAFLND010000003">
    <property type="protein sequence ID" value="MBO0331123.1"/>
    <property type="molecule type" value="Genomic_DNA"/>
</dbReference>
<gene>
    <name evidence="2" type="ORF">J0X13_11210</name>
</gene>
<evidence type="ECO:0000313" key="2">
    <source>
        <dbReference type="EMBL" id="MBO0331123.1"/>
    </source>
</evidence>
<keyword evidence="1" id="KW-0812">Transmembrane</keyword>
<sequence length="121" mass="13938">MALFDKGERLFLIISTALIFGVILYNTFQSSDLETKIIEKDSHLALNRICKTLEVETCKKLKEEYKKLLLIVNPGPINPRIRRNLGSSKSRIISIYGIRYEDISFNDLLNYLEMKDSLPAN</sequence>
<evidence type="ECO:0000256" key="1">
    <source>
        <dbReference type="SAM" id="Phobius"/>
    </source>
</evidence>
<evidence type="ECO:0000313" key="3">
    <source>
        <dbReference type="Proteomes" id="UP000664163"/>
    </source>
</evidence>
<dbReference type="Proteomes" id="UP000664163">
    <property type="component" value="Unassembled WGS sequence"/>
</dbReference>
<name>A0ABS3EY15_9FLAO</name>
<protein>
    <recommendedName>
        <fullName evidence="4">Helix-hairpin-helix domain-containing protein</fullName>
    </recommendedName>
</protein>